<sequence>RQAAKILINMIFVLTKHGGHLGFYEKGFLRPDSLTWMDRLIVQYGDAITTLHKEGTLPKQSQGITDLAKDCSIHHHHDEDTYMSSGDSALGKVKFDNKEP</sequence>
<reference evidence="2" key="1">
    <citation type="submission" date="2014-12" db="EMBL/GenBank/DDBJ databases">
        <title>Insight into the proteome of Arion vulgaris.</title>
        <authorList>
            <person name="Aradska J."/>
            <person name="Bulat T."/>
            <person name="Smidak R."/>
            <person name="Sarate P."/>
            <person name="Gangsoo J."/>
            <person name="Sialana F."/>
            <person name="Bilban M."/>
            <person name="Lubec G."/>
        </authorList>
    </citation>
    <scope>NUCLEOTIDE SEQUENCE</scope>
    <source>
        <tissue evidence="2">Skin</tissue>
    </source>
</reference>
<evidence type="ECO:0000313" key="2">
    <source>
        <dbReference type="EMBL" id="CEK60804.1"/>
    </source>
</evidence>
<name>A0A0B6YWU7_9EUPU</name>
<gene>
    <name evidence="2" type="primary">ORF40420</name>
</gene>
<feature type="region of interest" description="Disordered" evidence="1">
    <location>
        <begin position="78"/>
        <end position="100"/>
    </location>
</feature>
<accession>A0A0B6YWU7</accession>
<evidence type="ECO:0000256" key="1">
    <source>
        <dbReference type="SAM" id="MobiDB-lite"/>
    </source>
</evidence>
<organism evidence="2">
    <name type="scientific">Arion vulgaris</name>
    <dbReference type="NCBI Taxonomy" id="1028688"/>
    <lineage>
        <taxon>Eukaryota</taxon>
        <taxon>Metazoa</taxon>
        <taxon>Spiralia</taxon>
        <taxon>Lophotrochozoa</taxon>
        <taxon>Mollusca</taxon>
        <taxon>Gastropoda</taxon>
        <taxon>Heterobranchia</taxon>
        <taxon>Euthyneura</taxon>
        <taxon>Panpulmonata</taxon>
        <taxon>Eupulmonata</taxon>
        <taxon>Stylommatophora</taxon>
        <taxon>Helicina</taxon>
        <taxon>Arionoidea</taxon>
        <taxon>Arionidae</taxon>
        <taxon>Arion</taxon>
    </lineage>
</organism>
<dbReference type="EMBL" id="HACG01013939">
    <property type="protein sequence ID" value="CEK60804.1"/>
    <property type="molecule type" value="Transcribed_RNA"/>
</dbReference>
<dbReference type="AlphaFoldDB" id="A0A0B6YWU7"/>
<proteinExistence type="predicted"/>
<protein>
    <submittedName>
        <fullName evidence="2">Uncharacterized protein</fullName>
    </submittedName>
</protein>
<feature type="non-terminal residue" evidence="2">
    <location>
        <position position="100"/>
    </location>
</feature>
<feature type="non-terminal residue" evidence="2">
    <location>
        <position position="1"/>
    </location>
</feature>